<protein>
    <submittedName>
        <fullName evidence="2">Secreted protein</fullName>
    </submittedName>
</protein>
<proteinExistence type="predicted"/>
<dbReference type="AlphaFoldDB" id="A0A378LRT5"/>
<feature type="chain" id="PRO_5016597981" evidence="1">
    <location>
        <begin position="20"/>
        <end position="91"/>
    </location>
</feature>
<sequence>MNRKFLTALLFTVTTAAVADSVIIQETKTWKSVPVTIDQTAHTYTTVEGPVPTGDYYYSYPGYRCITVQKTLAGEVVYHNASGNSIYCYPE</sequence>
<reference evidence="2 3" key="1">
    <citation type="submission" date="2018-06" db="EMBL/GenBank/DDBJ databases">
        <authorList>
            <consortium name="Pathogen Informatics"/>
            <person name="Doyle S."/>
        </authorList>
    </citation>
    <scope>NUCLEOTIDE SEQUENCE [LARGE SCALE GENOMIC DNA]</scope>
    <source>
        <strain evidence="2 3">NCTC11532</strain>
    </source>
</reference>
<gene>
    <name evidence="2" type="ORF">NCTC11532_01679</name>
</gene>
<dbReference type="RefSeq" id="WP_031565448.1">
    <property type="nucleotide sequence ID" value="NZ_CAAAIS010000003.1"/>
</dbReference>
<dbReference type="EMBL" id="UGPB01000001">
    <property type="protein sequence ID" value="STY29493.1"/>
    <property type="molecule type" value="Genomic_DNA"/>
</dbReference>
<keyword evidence="3" id="KW-1185">Reference proteome</keyword>
<evidence type="ECO:0000313" key="2">
    <source>
        <dbReference type="EMBL" id="STY29493.1"/>
    </source>
</evidence>
<evidence type="ECO:0000256" key="1">
    <source>
        <dbReference type="SAM" id="SignalP"/>
    </source>
</evidence>
<keyword evidence="1" id="KW-0732">Signal</keyword>
<name>A0A378LRT5_9GAMM</name>
<evidence type="ECO:0000313" key="3">
    <source>
        <dbReference type="Proteomes" id="UP000255297"/>
    </source>
</evidence>
<feature type="signal peptide" evidence="1">
    <location>
        <begin position="1"/>
        <end position="19"/>
    </location>
</feature>
<organism evidence="2 3">
    <name type="scientific">Legionella wadsworthii</name>
    <dbReference type="NCBI Taxonomy" id="28088"/>
    <lineage>
        <taxon>Bacteria</taxon>
        <taxon>Pseudomonadati</taxon>
        <taxon>Pseudomonadota</taxon>
        <taxon>Gammaproteobacteria</taxon>
        <taxon>Legionellales</taxon>
        <taxon>Legionellaceae</taxon>
        <taxon>Legionella</taxon>
    </lineage>
</organism>
<accession>A0A378LRT5</accession>
<dbReference type="Proteomes" id="UP000255297">
    <property type="component" value="Unassembled WGS sequence"/>
</dbReference>